<sequence>MNHKAQLDAYRNKPNIVPAVVYQTWHTKDFHPVWTEQFRIMKEMNKHIEFKIFSDEDCRKYIKNNFDKKVLWAYDSIGPTAYKADLWRYCVLYKEGGIYLDIKLLCYEIDLLRKEDFLRVKDVSMGADRRSSIFTYENESYDKNERFNGIWQAVMATKPNNPILKNMIDQIVFNVTIHYYGQNPLSITGPNALFNIDKEKPQNIPPFYLGKNSKDHDLITVMFDKYPIVFMIMGYREYSNHNYIKNDHHGSHYSTMWLDRSVYNSKHPKAFACNYIGYRGITHNMTSICSLGDGLFFTESFVKATPINYYKVNTPHLKTNISLYDNRSNTFSQLPTPESLIKNRIIGCMDPQVGDDSIITFNAYMNDSLFTVVIPGPENVKNRHTWTNLKGYYCLFCDNRGNKIAMHIRHPNIEFYKLNPRDYPIILENPITTIKINQFFNSVDWISNGMTIGNTVWFLMRRTKYNQIDNGVGNNYTISNAYSWLLMAADVDKYNIKRISNAFTFNESDYSKISNLTYDFRSKAITLTITSIDSLPKSYSYGLETIESGLNWTTF</sequence>
<dbReference type="GO" id="GO:0051999">
    <property type="term" value="P:mannosyl-inositol phosphorylceramide biosynthetic process"/>
    <property type="evidence" value="ECO:0007669"/>
    <property type="project" value="TreeGrafter"/>
</dbReference>
<dbReference type="AlphaFoldDB" id="A0A6C0LKK0"/>
<evidence type="ECO:0000256" key="1">
    <source>
        <dbReference type="ARBA" id="ARBA00022679"/>
    </source>
</evidence>
<evidence type="ECO:0000313" key="2">
    <source>
        <dbReference type="EMBL" id="QHU30428.1"/>
    </source>
</evidence>
<keyword evidence="1" id="KW-0808">Transferase</keyword>
<accession>A0A6C0LKK0</accession>
<dbReference type="InterPro" id="IPR051706">
    <property type="entry name" value="Glycosyltransferase_domain"/>
</dbReference>
<dbReference type="InterPro" id="IPR029044">
    <property type="entry name" value="Nucleotide-diphossugar_trans"/>
</dbReference>
<name>A0A6C0LKK0_9ZZZZ</name>
<dbReference type="SUPFAM" id="SSF53448">
    <property type="entry name" value="Nucleotide-diphospho-sugar transferases"/>
    <property type="match status" value="1"/>
</dbReference>
<dbReference type="GO" id="GO:0000030">
    <property type="term" value="F:mannosyltransferase activity"/>
    <property type="evidence" value="ECO:0007669"/>
    <property type="project" value="TreeGrafter"/>
</dbReference>
<protein>
    <recommendedName>
        <fullName evidence="3">Glycosyltransferase</fullName>
    </recommendedName>
</protein>
<dbReference type="Pfam" id="PF04488">
    <property type="entry name" value="Gly_transf_sug"/>
    <property type="match status" value="1"/>
</dbReference>
<dbReference type="PANTHER" id="PTHR32385">
    <property type="entry name" value="MANNOSYL PHOSPHORYLINOSITOL CERAMIDE SYNTHASE"/>
    <property type="match status" value="1"/>
</dbReference>
<dbReference type="PANTHER" id="PTHR32385:SF15">
    <property type="entry name" value="INOSITOL PHOSPHOCERAMIDE MANNOSYLTRANSFERASE 1"/>
    <property type="match status" value="1"/>
</dbReference>
<dbReference type="GO" id="GO:0016020">
    <property type="term" value="C:membrane"/>
    <property type="evidence" value="ECO:0007669"/>
    <property type="project" value="GOC"/>
</dbReference>
<organism evidence="2">
    <name type="scientific">viral metagenome</name>
    <dbReference type="NCBI Taxonomy" id="1070528"/>
    <lineage>
        <taxon>unclassified sequences</taxon>
        <taxon>metagenomes</taxon>
        <taxon>organismal metagenomes</taxon>
    </lineage>
</organism>
<dbReference type="EMBL" id="MN740507">
    <property type="protein sequence ID" value="QHU30428.1"/>
    <property type="molecule type" value="Genomic_DNA"/>
</dbReference>
<dbReference type="Gene3D" id="3.90.550.20">
    <property type="match status" value="1"/>
</dbReference>
<reference evidence="2" key="1">
    <citation type="journal article" date="2020" name="Nature">
        <title>Giant virus diversity and host interactions through global metagenomics.</title>
        <authorList>
            <person name="Schulz F."/>
            <person name="Roux S."/>
            <person name="Paez-Espino D."/>
            <person name="Jungbluth S."/>
            <person name="Walsh D.A."/>
            <person name="Denef V.J."/>
            <person name="McMahon K.D."/>
            <person name="Konstantinidis K.T."/>
            <person name="Eloe-Fadrosh E.A."/>
            <person name="Kyrpides N.C."/>
            <person name="Woyke T."/>
        </authorList>
    </citation>
    <scope>NUCLEOTIDE SEQUENCE</scope>
    <source>
        <strain evidence="2">GVMAG-M-3300027833-11</strain>
    </source>
</reference>
<evidence type="ECO:0008006" key="3">
    <source>
        <dbReference type="Google" id="ProtNLM"/>
    </source>
</evidence>
<proteinExistence type="predicted"/>
<dbReference type="InterPro" id="IPR007577">
    <property type="entry name" value="GlycoTrfase_DXD_sugar-bd_CS"/>
</dbReference>